<sequence length="111" mass="13015">MTVRVFQGDFRDHKHKRVQLIMVKLPGTKQQQTKFGREVFPLTRQKQVNAKIIYLLIKDCLDRREGIEGDVPESPLKKPNLKSPPKRGGFIFNPLRLRSLYRVVFSWENPA</sequence>
<dbReference type="Proteomes" id="UP000244240">
    <property type="component" value="Unassembled WGS sequence"/>
</dbReference>
<organism evidence="1 2">
    <name type="scientific">Melghirimyces profundicolus</name>
    <dbReference type="NCBI Taxonomy" id="1242148"/>
    <lineage>
        <taxon>Bacteria</taxon>
        <taxon>Bacillati</taxon>
        <taxon>Bacillota</taxon>
        <taxon>Bacilli</taxon>
        <taxon>Bacillales</taxon>
        <taxon>Thermoactinomycetaceae</taxon>
        <taxon>Melghirimyces</taxon>
    </lineage>
</organism>
<gene>
    <name evidence="1" type="ORF">C8P63_103176</name>
</gene>
<accession>A0A2T6C7U8</accession>
<evidence type="ECO:0000313" key="2">
    <source>
        <dbReference type="Proteomes" id="UP000244240"/>
    </source>
</evidence>
<reference evidence="1 2" key="1">
    <citation type="submission" date="2018-04" db="EMBL/GenBank/DDBJ databases">
        <title>Genomic Encyclopedia of Archaeal and Bacterial Type Strains, Phase II (KMG-II): from individual species to whole genera.</title>
        <authorList>
            <person name="Goeker M."/>
        </authorList>
    </citation>
    <scope>NUCLEOTIDE SEQUENCE [LARGE SCALE GENOMIC DNA]</scope>
    <source>
        <strain evidence="1 2">DSM 45787</strain>
    </source>
</reference>
<dbReference type="EMBL" id="QBKR01000003">
    <property type="protein sequence ID" value="PTX64390.1"/>
    <property type="molecule type" value="Genomic_DNA"/>
</dbReference>
<dbReference type="AlphaFoldDB" id="A0A2T6C7U8"/>
<proteinExistence type="predicted"/>
<protein>
    <submittedName>
        <fullName evidence="1">Uncharacterized protein</fullName>
    </submittedName>
</protein>
<evidence type="ECO:0000313" key="1">
    <source>
        <dbReference type="EMBL" id="PTX64390.1"/>
    </source>
</evidence>
<name>A0A2T6C7U8_9BACL</name>
<keyword evidence="2" id="KW-1185">Reference proteome</keyword>
<comment type="caution">
    <text evidence="1">The sequence shown here is derived from an EMBL/GenBank/DDBJ whole genome shotgun (WGS) entry which is preliminary data.</text>
</comment>